<dbReference type="NCBIfam" id="TIGR00730">
    <property type="entry name" value="Rossman fold protein, TIGR00730 family"/>
    <property type="match status" value="1"/>
</dbReference>
<gene>
    <name evidence="1" type="ORF">S01H4_64446</name>
</gene>
<dbReference type="PANTHER" id="PTHR31223">
    <property type="entry name" value="LOG FAMILY PROTEIN YJL055W"/>
    <property type="match status" value="1"/>
</dbReference>
<name>X1E015_9ZZZZ</name>
<dbReference type="EMBL" id="BART01039083">
    <property type="protein sequence ID" value="GAH10504.1"/>
    <property type="molecule type" value="Genomic_DNA"/>
</dbReference>
<dbReference type="InterPro" id="IPR031100">
    <property type="entry name" value="LOG_fam"/>
</dbReference>
<dbReference type="Gene3D" id="3.40.50.450">
    <property type="match status" value="1"/>
</dbReference>
<dbReference type="Pfam" id="PF03641">
    <property type="entry name" value="Lysine_decarbox"/>
    <property type="match status" value="1"/>
</dbReference>
<organism evidence="1">
    <name type="scientific">marine sediment metagenome</name>
    <dbReference type="NCBI Taxonomy" id="412755"/>
    <lineage>
        <taxon>unclassified sequences</taxon>
        <taxon>metagenomes</taxon>
        <taxon>ecological metagenomes</taxon>
    </lineage>
</organism>
<reference evidence="1" key="1">
    <citation type="journal article" date="2014" name="Front. Microbiol.">
        <title>High frequency of phylogenetically diverse reductive dehalogenase-homologous genes in deep subseafloor sedimentary metagenomes.</title>
        <authorList>
            <person name="Kawai M."/>
            <person name="Futagami T."/>
            <person name="Toyoda A."/>
            <person name="Takaki Y."/>
            <person name="Nishi S."/>
            <person name="Hori S."/>
            <person name="Arai W."/>
            <person name="Tsubouchi T."/>
            <person name="Morono Y."/>
            <person name="Uchiyama I."/>
            <person name="Ito T."/>
            <person name="Fujiyama A."/>
            <person name="Inagaki F."/>
            <person name="Takami H."/>
        </authorList>
    </citation>
    <scope>NUCLEOTIDE SEQUENCE</scope>
    <source>
        <strain evidence="1">Expedition CK06-06</strain>
    </source>
</reference>
<feature type="non-terminal residue" evidence="1">
    <location>
        <position position="1"/>
    </location>
</feature>
<dbReference type="InterPro" id="IPR005269">
    <property type="entry name" value="LOG"/>
</dbReference>
<comment type="caution">
    <text evidence="1">The sequence shown here is derived from an EMBL/GenBank/DDBJ whole genome shotgun (WGS) entry which is preliminary data.</text>
</comment>
<accession>X1E015</accession>
<protein>
    <recommendedName>
        <fullName evidence="2">Cytokinin riboside 5'-monophosphate phosphoribohydrolase</fullName>
    </recommendedName>
</protein>
<evidence type="ECO:0000313" key="1">
    <source>
        <dbReference type="EMBL" id="GAH10504.1"/>
    </source>
</evidence>
<dbReference type="SUPFAM" id="SSF102405">
    <property type="entry name" value="MCP/YpsA-like"/>
    <property type="match status" value="1"/>
</dbReference>
<dbReference type="AlphaFoldDB" id="X1E015"/>
<sequence length="126" mass="14034">AESVVSAGGEVIGVIPEALADQELAYEELTDLRVVGSMSERKAVMAELSDGFVALPGGYGTLDELVEMLTWTQLRIHHKPCGLLNTHHYYDGLLEFFDRSVSDNFLQPEHRSMLLVEMEPTTLLDR</sequence>
<evidence type="ECO:0008006" key="2">
    <source>
        <dbReference type="Google" id="ProtNLM"/>
    </source>
</evidence>
<dbReference type="GO" id="GO:0016799">
    <property type="term" value="F:hydrolase activity, hydrolyzing N-glycosyl compounds"/>
    <property type="evidence" value="ECO:0007669"/>
    <property type="project" value="TreeGrafter"/>
</dbReference>
<dbReference type="GO" id="GO:0005829">
    <property type="term" value="C:cytosol"/>
    <property type="evidence" value="ECO:0007669"/>
    <property type="project" value="TreeGrafter"/>
</dbReference>
<feature type="non-terminal residue" evidence="1">
    <location>
        <position position="126"/>
    </location>
</feature>
<dbReference type="PANTHER" id="PTHR31223:SF70">
    <property type="entry name" value="LOG FAMILY PROTEIN YJL055W"/>
    <property type="match status" value="1"/>
</dbReference>
<dbReference type="GO" id="GO:0009691">
    <property type="term" value="P:cytokinin biosynthetic process"/>
    <property type="evidence" value="ECO:0007669"/>
    <property type="project" value="InterPro"/>
</dbReference>
<proteinExistence type="predicted"/>